<evidence type="ECO:0000313" key="3">
    <source>
        <dbReference type="Proteomes" id="UP001549321"/>
    </source>
</evidence>
<keyword evidence="1" id="KW-0812">Transmembrane</keyword>
<protein>
    <submittedName>
        <fullName evidence="2">Uncharacterized protein</fullName>
    </submittedName>
</protein>
<dbReference type="Proteomes" id="UP001549321">
    <property type="component" value="Unassembled WGS sequence"/>
</dbReference>
<accession>A0ABV2R583</accession>
<comment type="caution">
    <text evidence="2">The sequence shown here is derived from an EMBL/GenBank/DDBJ whole genome shotgun (WGS) entry which is preliminary data.</text>
</comment>
<dbReference type="EMBL" id="JBEPSM010000004">
    <property type="protein sequence ID" value="MET4636447.1"/>
    <property type="molecule type" value="Genomic_DNA"/>
</dbReference>
<gene>
    <name evidence="2" type="ORF">ABIE08_004405</name>
</gene>
<proteinExistence type="predicted"/>
<keyword evidence="1" id="KW-1133">Transmembrane helix</keyword>
<sequence length="43" mass="4731">MPELVTKDDLRVALHISTMRVGLMIGITFFGLFLALVLALGRT</sequence>
<name>A0ABV2R583_9HYPH</name>
<evidence type="ECO:0000313" key="2">
    <source>
        <dbReference type="EMBL" id="MET4636447.1"/>
    </source>
</evidence>
<dbReference type="RefSeq" id="WP_354554048.1">
    <property type="nucleotide sequence ID" value="NZ_JBEPSM010000004.1"/>
</dbReference>
<reference evidence="2 3" key="1">
    <citation type="submission" date="2024-06" db="EMBL/GenBank/DDBJ databases">
        <title>Sorghum-associated microbial communities from plants grown in Nebraska, USA.</title>
        <authorList>
            <person name="Schachtman D."/>
        </authorList>
    </citation>
    <scope>NUCLEOTIDE SEQUENCE [LARGE SCALE GENOMIC DNA]</scope>
    <source>
        <strain evidence="2 3">3207</strain>
    </source>
</reference>
<evidence type="ECO:0000256" key="1">
    <source>
        <dbReference type="SAM" id="Phobius"/>
    </source>
</evidence>
<organism evidence="2 3">
    <name type="scientific">Kaistia defluvii</name>
    <dbReference type="NCBI Taxonomy" id="410841"/>
    <lineage>
        <taxon>Bacteria</taxon>
        <taxon>Pseudomonadati</taxon>
        <taxon>Pseudomonadota</taxon>
        <taxon>Alphaproteobacteria</taxon>
        <taxon>Hyphomicrobiales</taxon>
        <taxon>Kaistiaceae</taxon>
        <taxon>Kaistia</taxon>
    </lineage>
</organism>
<keyword evidence="1" id="KW-0472">Membrane</keyword>
<keyword evidence="3" id="KW-1185">Reference proteome</keyword>
<feature type="transmembrane region" description="Helical" evidence="1">
    <location>
        <begin position="21"/>
        <end position="41"/>
    </location>
</feature>